<dbReference type="AlphaFoldDB" id="A0A8S1FCX7"/>
<dbReference type="InterPro" id="IPR011333">
    <property type="entry name" value="SKP1/BTB/POZ_sf"/>
</dbReference>
<dbReference type="OrthoDB" id="2342932at2759"/>
<dbReference type="InterPro" id="IPR016072">
    <property type="entry name" value="Skp1_comp_dimer"/>
</dbReference>
<dbReference type="SUPFAM" id="SSF54695">
    <property type="entry name" value="POZ domain"/>
    <property type="match status" value="1"/>
</dbReference>
<dbReference type="Gene3D" id="3.30.710.10">
    <property type="entry name" value="Potassium Channel Kv1.1, Chain A"/>
    <property type="match status" value="1"/>
</dbReference>
<dbReference type="GO" id="GO:0006511">
    <property type="term" value="P:ubiquitin-dependent protein catabolic process"/>
    <property type="evidence" value="ECO:0007669"/>
    <property type="project" value="InterPro"/>
</dbReference>
<keyword evidence="1" id="KW-0175">Coiled coil</keyword>
<dbReference type="PANTHER" id="PTHR11165">
    <property type="entry name" value="SKP1"/>
    <property type="match status" value="1"/>
</dbReference>
<reference evidence="3 4" key="1">
    <citation type="submission" date="2020-04" db="EMBL/GenBank/DDBJ databases">
        <authorList>
            <person name="Laetsch R D."/>
            <person name="Stevens L."/>
            <person name="Kumar S."/>
            <person name="Blaxter L. M."/>
        </authorList>
    </citation>
    <scope>NUCLEOTIDE SEQUENCE [LARGE SCALE GENOMIC DNA]</scope>
</reference>
<evidence type="ECO:0000256" key="1">
    <source>
        <dbReference type="SAM" id="Coils"/>
    </source>
</evidence>
<dbReference type="SUPFAM" id="SSF81382">
    <property type="entry name" value="Skp1 dimerisation domain-like"/>
    <property type="match status" value="1"/>
</dbReference>
<keyword evidence="4" id="KW-1185">Reference proteome</keyword>
<comment type="caution">
    <text evidence="3">The sequence shown here is derived from an EMBL/GenBank/DDBJ whole genome shotgun (WGS) entry which is preliminary data.</text>
</comment>
<organism evidence="3 4">
    <name type="scientific">Caenorhabditis bovis</name>
    <dbReference type="NCBI Taxonomy" id="2654633"/>
    <lineage>
        <taxon>Eukaryota</taxon>
        <taxon>Metazoa</taxon>
        <taxon>Ecdysozoa</taxon>
        <taxon>Nematoda</taxon>
        <taxon>Chromadorea</taxon>
        <taxon>Rhabditida</taxon>
        <taxon>Rhabditina</taxon>
        <taxon>Rhabditomorpha</taxon>
        <taxon>Rhabditoidea</taxon>
        <taxon>Rhabditidae</taxon>
        <taxon>Peloderinae</taxon>
        <taxon>Caenorhabditis</taxon>
    </lineage>
</organism>
<evidence type="ECO:0000259" key="2">
    <source>
        <dbReference type="Pfam" id="PF01466"/>
    </source>
</evidence>
<gene>
    <name evidence="3" type="ORF">CBOVIS_LOCUS11747</name>
</gene>
<dbReference type="InterPro" id="IPR036296">
    <property type="entry name" value="SKP1-like_dim_sf"/>
</dbReference>
<dbReference type="Pfam" id="PF01466">
    <property type="entry name" value="Skp1"/>
    <property type="match status" value="1"/>
</dbReference>
<protein>
    <recommendedName>
        <fullName evidence="2">SKP1 component dimerisation domain-containing protein</fullName>
    </recommendedName>
</protein>
<feature type="coiled-coil region" evidence="1">
    <location>
        <begin position="128"/>
        <end position="155"/>
    </location>
</feature>
<sequence>MTAPLDPRDDPIVYLVTQDYKLYPLPRSLASRFGLIQDILSLGNPLEDPIQLHNVQSLQMELILIWIQTHENDPPDTDYDTLPFTQRDLSIIGITMRYITPIFEAAFYLNFPPLIKMSARVVAELLRNRTIEEMRQNLEVENDFTTEQLEEIVRENHWNPENFPRDHPVWR</sequence>
<dbReference type="InterPro" id="IPR016897">
    <property type="entry name" value="SKP1"/>
</dbReference>
<proteinExistence type="predicted"/>
<dbReference type="Proteomes" id="UP000494206">
    <property type="component" value="Unassembled WGS sequence"/>
</dbReference>
<dbReference type="EMBL" id="CADEPM010000010">
    <property type="protein sequence ID" value="CAB3410190.1"/>
    <property type="molecule type" value="Genomic_DNA"/>
</dbReference>
<evidence type="ECO:0000313" key="3">
    <source>
        <dbReference type="EMBL" id="CAB3410190.1"/>
    </source>
</evidence>
<evidence type="ECO:0000313" key="4">
    <source>
        <dbReference type="Proteomes" id="UP000494206"/>
    </source>
</evidence>
<feature type="domain" description="SKP1 component dimerisation" evidence="2">
    <location>
        <begin position="113"/>
        <end position="158"/>
    </location>
</feature>
<name>A0A8S1FCX7_9PELO</name>
<accession>A0A8S1FCX7</accession>